<evidence type="ECO:0000259" key="2">
    <source>
        <dbReference type="Pfam" id="PF00582"/>
    </source>
</evidence>
<dbReference type="Proteomes" id="UP001595912">
    <property type="component" value="Unassembled WGS sequence"/>
</dbReference>
<dbReference type="Pfam" id="PF00582">
    <property type="entry name" value="Usp"/>
    <property type="match status" value="1"/>
</dbReference>
<gene>
    <name evidence="3" type="ORF">ACFPIJ_04520</name>
</gene>
<feature type="domain" description="UspA" evidence="2">
    <location>
        <begin position="10"/>
        <end position="132"/>
    </location>
</feature>
<dbReference type="PRINTS" id="PR01438">
    <property type="entry name" value="UNVRSLSTRESS"/>
</dbReference>
<dbReference type="InterPro" id="IPR006015">
    <property type="entry name" value="Universal_stress_UspA"/>
</dbReference>
<evidence type="ECO:0000313" key="4">
    <source>
        <dbReference type="Proteomes" id="UP001595912"/>
    </source>
</evidence>
<dbReference type="InterPro" id="IPR006016">
    <property type="entry name" value="UspA"/>
</dbReference>
<dbReference type="SUPFAM" id="SSF52402">
    <property type="entry name" value="Adenine nucleotide alpha hydrolases-like"/>
    <property type="match status" value="1"/>
</dbReference>
<comment type="similarity">
    <text evidence="1">Belongs to the universal stress protein A family.</text>
</comment>
<dbReference type="RefSeq" id="WP_380113321.1">
    <property type="nucleotide sequence ID" value="NZ_JBHSIU010000007.1"/>
</dbReference>
<proteinExistence type="inferred from homology"/>
<name>A0ABV9VL47_9ACTN</name>
<comment type="caution">
    <text evidence="3">The sequence shown here is derived from an EMBL/GenBank/DDBJ whole genome shotgun (WGS) entry which is preliminary data.</text>
</comment>
<evidence type="ECO:0000313" key="3">
    <source>
        <dbReference type="EMBL" id="MFC4997087.1"/>
    </source>
</evidence>
<accession>A0ABV9VL47</accession>
<dbReference type="EMBL" id="JBHSIU010000007">
    <property type="protein sequence ID" value="MFC4997087.1"/>
    <property type="molecule type" value="Genomic_DNA"/>
</dbReference>
<dbReference type="CDD" id="cd23659">
    <property type="entry name" value="USP_At3g01520-like"/>
    <property type="match status" value="1"/>
</dbReference>
<dbReference type="PANTHER" id="PTHR46553">
    <property type="entry name" value="ADENINE NUCLEOTIDE ALPHA HYDROLASES-LIKE SUPERFAMILY PROTEIN"/>
    <property type="match status" value="1"/>
</dbReference>
<organism evidence="3 4">
    <name type="scientific">Dactylosporangium cerinum</name>
    <dbReference type="NCBI Taxonomy" id="1434730"/>
    <lineage>
        <taxon>Bacteria</taxon>
        <taxon>Bacillati</taxon>
        <taxon>Actinomycetota</taxon>
        <taxon>Actinomycetes</taxon>
        <taxon>Micromonosporales</taxon>
        <taxon>Micromonosporaceae</taxon>
        <taxon>Dactylosporangium</taxon>
    </lineage>
</organism>
<dbReference type="InterPro" id="IPR014729">
    <property type="entry name" value="Rossmann-like_a/b/a_fold"/>
</dbReference>
<dbReference type="Gene3D" id="3.40.50.620">
    <property type="entry name" value="HUPs"/>
    <property type="match status" value="1"/>
</dbReference>
<dbReference type="PANTHER" id="PTHR46553:SF3">
    <property type="entry name" value="ADENINE NUCLEOTIDE ALPHA HYDROLASES-LIKE SUPERFAMILY PROTEIN"/>
    <property type="match status" value="1"/>
</dbReference>
<protein>
    <submittedName>
        <fullName evidence="3">Universal stress protein</fullName>
    </submittedName>
</protein>
<keyword evidence="4" id="KW-1185">Reference proteome</keyword>
<sequence length="132" mass="13842">MNDQTGAPERRIVVGVDGSIHSKMALRWAITQARRTAATVEAVSAWQEPVLIGYSYGGSPLPHESDSILAETVADVTGKSDAPVEIRARVARGHPVQVLLEAASGAQMLVLGSRGHGTFAGMLLGSVSQHCV</sequence>
<reference evidence="4" key="1">
    <citation type="journal article" date="2019" name="Int. J. Syst. Evol. Microbiol.">
        <title>The Global Catalogue of Microorganisms (GCM) 10K type strain sequencing project: providing services to taxonomists for standard genome sequencing and annotation.</title>
        <authorList>
            <consortium name="The Broad Institute Genomics Platform"/>
            <consortium name="The Broad Institute Genome Sequencing Center for Infectious Disease"/>
            <person name="Wu L."/>
            <person name="Ma J."/>
        </authorList>
    </citation>
    <scope>NUCLEOTIDE SEQUENCE [LARGE SCALE GENOMIC DNA]</scope>
    <source>
        <strain evidence="4">CGMCC 4.7152</strain>
    </source>
</reference>
<evidence type="ECO:0000256" key="1">
    <source>
        <dbReference type="ARBA" id="ARBA00008791"/>
    </source>
</evidence>